<protein>
    <recommendedName>
        <fullName evidence="7">Gram-positive cocci surface proteins LPxTG domain-containing protein</fullName>
    </recommendedName>
</protein>
<keyword evidence="5" id="KW-0812">Transmembrane</keyword>
<feature type="chain" id="PRO_5046902269" description="Gram-positive cocci surface proteins LPxTG domain-containing protein" evidence="6">
    <location>
        <begin position="25"/>
        <end position="338"/>
    </location>
</feature>
<dbReference type="PROSITE" id="PS50847">
    <property type="entry name" value="GRAM_POS_ANCHORING"/>
    <property type="match status" value="1"/>
</dbReference>
<keyword evidence="5" id="KW-0472">Membrane</keyword>
<evidence type="ECO:0000256" key="6">
    <source>
        <dbReference type="SAM" id="SignalP"/>
    </source>
</evidence>
<name>A0ABT6KPN5_9MICO</name>
<feature type="signal peptide" evidence="6">
    <location>
        <begin position="1"/>
        <end position="24"/>
    </location>
</feature>
<keyword evidence="1" id="KW-0134">Cell wall</keyword>
<evidence type="ECO:0000313" key="8">
    <source>
        <dbReference type="EMBL" id="MDH6181950.1"/>
    </source>
</evidence>
<sequence length="338" mass="34601">MKRSLVVTGTAVAAAASLALLPSAAIGHTDGLFSWSYSPVGSDFGGFSSVSKTDAALALLGEDTLEQFPYVTGSEVCNEVGYAVGFADYEDVEGDYSAIATWDHTTGAILSGPVELTIDGQAYITDLVELDTLADCTVITLAELDGGDDWAIIEVDPATGASTVLLELPDLESGGYTGLATNAAGVTHLFFELEGYPNYTAVDFEGGTIGLPIPLEGLIDYFESSGFTEGVDFDAAGGLWIVAGVNAEEEYHLVTFAAGADLGTATPTDIGTLPYYGDGLRINSPIPLTAEGATVAPVTPAKPQLAATGSELPFGIAAGAIALLLAGGTALVLRRRAA</sequence>
<evidence type="ECO:0000256" key="1">
    <source>
        <dbReference type="ARBA" id="ARBA00022512"/>
    </source>
</evidence>
<accession>A0ABT6KPN5</accession>
<dbReference type="EMBL" id="JARXVQ010000001">
    <property type="protein sequence ID" value="MDH6181950.1"/>
    <property type="molecule type" value="Genomic_DNA"/>
</dbReference>
<comment type="caution">
    <text evidence="8">The sequence shown here is derived from an EMBL/GenBank/DDBJ whole genome shotgun (WGS) entry which is preliminary data.</text>
</comment>
<feature type="domain" description="Gram-positive cocci surface proteins LPxTG" evidence="7">
    <location>
        <begin position="305"/>
        <end position="338"/>
    </location>
</feature>
<evidence type="ECO:0000259" key="7">
    <source>
        <dbReference type="PROSITE" id="PS50847"/>
    </source>
</evidence>
<evidence type="ECO:0000256" key="2">
    <source>
        <dbReference type="ARBA" id="ARBA00022525"/>
    </source>
</evidence>
<evidence type="ECO:0000256" key="4">
    <source>
        <dbReference type="ARBA" id="ARBA00023088"/>
    </source>
</evidence>
<gene>
    <name evidence="8" type="ORF">M2152_002132</name>
</gene>
<evidence type="ECO:0000256" key="5">
    <source>
        <dbReference type="SAM" id="Phobius"/>
    </source>
</evidence>
<keyword evidence="3 6" id="KW-0732">Signal</keyword>
<reference evidence="8 9" key="1">
    <citation type="submission" date="2023-04" db="EMBL/GenBank/DDBJ databases">
        <title>Genome Encyclopedia of Bacteria and Archaea VI: Functional Genomics of Type Strains.</title>
        <authorList>
            <person name="Whitman W."/>
        </authorList>
    </citation>
    <scope>NUCLEOTIDE SEQUENCE [LARGE SCALE GENOMIC DNA]</scope>
    <source>
        <strain evidence="8 9">SG_E_30_P1</strain>
    </source>
</reference>
<dbReference type="InterPro" id="IPR019931">
    <property type="entry name" value="LPXTG_anchor"/>
</dbReference>
<keyword evidence="4" id="KW-0572">Peptidoglycan-anchor</keyword>
<keyword evidence="2" id="KW-0964">Secreted</keyword>
<proteinExistence type="predicted"/>
<keyword evidence="9" id="KW-1185">Reference proteome</keyword>
<dbReference type="RefSeq" id="WP_322134243.1">
    <property type="nucleotide sequence ID" value="NZ_CP085036.1"/>
</dbReference>
<evidence type="ECO:0000313" key="9">
    <source>
        <dbReference type="Proteomes" id="UP001160142"/>
    </source>
</evidence>
<feature type="transmembrane region" description="Helical" evidence="5">
    <location>
        <begin position="312"/>
        <end position="333"/>
    </location>
</feature>
<dbReference type="Proteomes" id="UP001160142">
    <property type="component" value="Unassembled WGS sequence"/>
</dbReference>
<keyword evidence="5" id="KW-1133">Transmembrane helix</keyword>
<organism evidence="8 9">
    <name type="scientific">Antiquaquibacter oligotrophicus</name>
    <dbReference type="NCBI Taxonomy" id="2880260"/>
    <lineage>
        <taxon>Bacteria</taxon>
        <taxon>Bacillati</taxon>
        <taxon>Actinomycetota</taxon>
        <taxon>Actinomycetes</taxon>
        <taxon>Micrococcales</taxon>
        <taxon>Microbacteriaceae</taxon>
        <taxon>Antiquaquibacter</taxon>
    </lineage>
</organism>
<evidence type="ECO:0000256" key="3">
    <source>
        <dbReference type="ARBA" id="ARBA00022729"/>
    </source>
</evidence>